<evidence type="ECO:0000313" key="7">
    <source>
        <dbReference type="Proteomes" id="UP001152797"/>
    </source>
</evidence>
<dbReference type="EMBL" id="CAMXCT020000486">
    <property type="protein sequence ID" value="CAL1132818.1"/>
    <property type="molecule type" value="Genomic_DNA"/>
</dbReference>
<proteinExistence type="predicted"/>
<dbReference type="PANTHER" id="PTHR33153">
    <property type="entry name" value="MYND-TYPE DOMAIN-CONTAINING PROTEIN"/>
    <property type="match status" value="1"/>
</dbReference>
<keyword evidence="2" id="KW-0808">Transferase</keyword>
<name>A0A9P1FKG8_9DINO</name>
<reference evidence="6 7" key="2">
    <citation type="submission" date="2024-05" db="EMBL/GenBank/DDBJ databases">
        <authorList>
            <person name="Chen Y."/>
            <person name="Shah S."/>
            <person name="Dougan E. K."/>
            <person name="Thang M."/>
            <person name="Chan C."/>
        </authorList>
    </citation>
    <scope>NUCLEOTIDE SEQUENCE [LARGE SCALE GENOMIC DNA]</scope>
</reference>
<dbReference type="SUPFAM" id="SSF53335">
    <property type="entry name" value="S-adenosyl-L-methionine-dependent methyltransferases"/>
    <property type="match status" value="1"/>
</dbReference>
<feature type="region of interest" description="Disordered" evidence="3">
    <location>
        <begin position="1956"/>
        <end position="1980"/>
    </location>
</feature>
<evidence type="ECO:0000313" key="5">
    <source>
        <dbReference type="EMBL" id="CAI3979443.1"/>
    </source>
</evidence>
<feature type="domain" description="DUF7869" evidence="4">
    <location>
        <begin position="567"/>
        <end position="720"/>
    </location>
</feature>
<dbReference type="GO" id="GO:0008168">
    <property type="term" value="F:methyltransferase activity"/>
    <property type="evidence" value="ECO:0007669"/>
    <property type="project" value="UniProtKB-KW"/>
</dbReference>
<evidence type="ECO:0000259" key="4">
    <source>
        <dbReference type="Pfam" id="PF25273"/>
    </source>
</evidence>
<dbReference type="GO" id="GO:0032259">
    <property type="term" value="P:methylation"/>
    <property type="evidence" value="ECO:0007669"/>
    <property type="project" value="UniProtKB-KW"/>
</dbReference>
<accession>A0A9P1FKG8</accession>
<feature type="compositionally biased region" description="Basic and acidic residues" evidence="3">
    <location>
        <begin position="1497"/>
        <end position="1517"/>
    </location>
</feature>
<dbReference type="Proteomes" id="UP001152797">
    <property type="component" value="Unassembled WGS sequence"/>
</dbReference>
<reference evidence="5" key="1">
    <citation type="submission" date="2022-10" db="EMBL/GenBank/DDBJ databases">
        <authorList>
            <person name="Chen Y."/>
            <person name="Dougan E. K."/>
            <person name="Chan C."/>
            <person name="Rhodes N."/>
            <person name="Thang M."/>
        </authorList>
    </citation>
    <scope>NUCLEOTIDE SEQUENCE</scope>
</reference>
<organism evidence="5">
    <name type="scientific">Cladocopium goreaui</name>
    <dbReference type="NCBI Taxonomy" id="2562237"/>
    <lineage>
        <taxon>Eukaryota</taxon>
        <taxon>Sar</taxon>
        <taxon>Alveolata</taxon>
        <taxon>Dinophyceae</taxon>
        <taxon>Suessiales</taxon>
        <taxon>Symbiodiniaceae</taxon>
        <taxon>Cladocopium</taxon>
    </lineage>
</organism>
<dbReference type="InterPro" id="IPR029063">
    <property type="entry name" value="SAM-dependent_MTases_sf"/>
</dbReference>
<dbReference type="Gene3D" id="3.40.50.150">
    <property type="entry name" value="Vaccinia Virus protein VP39"/>
    <property type="match status" value="1"/>
</dbReference>
<evidence type="ECO:0000313" key="6">
    <source>
        <dbReference type="EMBL" id="CAL4766755.1"/>
    </source>
</evidence>
<feature type="region of interest" description="Disordered" evidence="3">
    <location>
        <begin position="1495"/>
        <end position="1531"/>
    </location>
</feature>
<keyword evidence="7" id="KW-1185">Reference proteome</keyword>
<dbReference type="EMBL" id="CAMXCT010000486">
    <property type="protein sequence ID" value="CAI3979443.1"/>
    <property type="molecule type" value="Genomic_DNA"/>
</dbReference>
<feature type="compositionally biased region" description="Acidic residues" evidence="3">
    <location>
        <begin position="11"/>
        <end position="21"/>
    </location>
</feature>
<feature type="region of interest" description="Disordered" evidence="3">
    <location>
        <begin position="1"/>
        <end position="26"/>
    </location>
</feature>
<protein>
    <recommendedName>
        <fullName evidence="4">DUF7869 domain-containing protein</fullName>
    </recommendedName>
</protein>
<sequence>MPWRYVLSSSSDEDGSLESSEESSSSVKLNEHQRSYLDIGNLFLTRSGLSKWIDEFPGDFTFASDCSGADTPWQALEMLFEAAQKKNHLRYLSASEIHQAKRRFLRENFECKKLSSNLFTNNVKWLVNLLCCYICGFPCTPYSFLHVGTQLLQDPNARQLFRILRNCRQVRPAIILLENVMGFERVLDRILSLIRRNLVGYECAVVRLSPKQFGAPLSRQRLYIFIIRDDVLVEGALGGKFEQCIVDQLSSLRMDVETTWDKLLLPNDDPCVQADIYRRHQLQQKNRRTPVNPNAKWIARHQTWAQERQVDIGQTAGLFASRYPQAALSVTTRREMQALNLLLGYKKDVALADTSQNLGSLPNITTKDRPMMCLTPQGRFLSFVHQRYITGRETCLLQGMPIHRLKLSSVSENASQLHMASVGVIHILASVNDSGSESLSSDSDAGSDAEQLTSEVVELSLQRLQTERSPSCEDCIGYVLLCAHVLECWGNDGGPDFQEHTRLADELLFHYSQQWKDRQVYWLARSRSRTERDMMTMIIDSFDHCKLMLPRFPNRRSPKSSVYETIKRTSMTLTCAICHGWGIYFFWADEGLPQGSNWTLEVAMKAIDYAWSYCRRLGKQFPSELWLQADNACKEVRNSSVGQLACLLCQAQFFTTVTQAHLQVGHTHEDVDAALAVVTSALNGTSDIQTPRDLQRAIEARVAPLFRSYGMECVAEIVDTARDWNHLMPGCVSLYNAYKGRKQKPGEELKKVPQMFTFLRREDLPGDGYQLATEETVPKRLRVAGNSKDIFCLVKMNMSDTVLCQDPLLVYPAGLQASSDHFWDRISRNIHHAVIQQKLDGERAAELTRLAKTLKADFPHFHRTYQYYEMLMDENRPRQPLSKLLFIAAGPHAQSRVGGVQLGQRPAPPKPHHLKVVSQCNLGEYVNKVFSDLGLFQQVVDKLILEPYDNPSDRKPTITLVPSSSLSEFWIGLNYFDITRGGKNGFYPQNSQFALHWREFLGGYRSTESVETKFPFSDSSRALRVNSIGFVDWQTKVLIMVSILAMCHELEWTDEQLSDPAVVHMLKSFRWVRCSFTYFSNPAHHHLHSLKVGHITAEKQSPSAIQFYADLKEAIALERRLQQGSKPLKDILSKMVADYNRMVTVRSHRIDTNRRNMAYNLLRAPPEFHQVVHAHYDVYKHSQSGITLDILALDFWVPGSCARADAPQYKGKEVFREILEVTEAVSILYVERVTQDFCKRASKTATSRVKKQSQLDETGHLQLFDVVCLWLWLQPKLRAEFPGSTMQHHDELFKKGMLDNDLSSVMRAGEPFDWKRINFVLEVRGQTVESFISQSQDRQRNAMQKSVQAAFRAWQEQLASDQVIFEQQQIMLEKSNAKTRAKLVRQLEEHHHKAWKCVKEYLSSTLRLFPGKSPDAVSTVMPELNGWIEETLSDIAEVQSALDHGVILWVNLPSVGILSAHRLDWVLTYLSNTLNKYKKNGMAIVIHANRAGQVGGKDQEVKSEVKDEDENTAKKEEDTDDDDEDEDAPLVQDADVRDVRYQFEKSLSLKERNLLVRPLSFIFDPESVYGKRDGLLPALAVVSKADKNNQFVTSKAFKMGCVHGIQMLPRNQMVKQNAPSERPHLGRAMTDVQEMRQVAGGTDLVRKALSALAPQSMSTLVLADVLANDGWPALAALEENTSGSRLVCGSVALDTSTDELSKRLANSVYDKCRAGSLSLQGFPSFDPLVQALRNGVSETNRAEYQVCAPVGDGKLAVLQSYAQKFLDDESTSQSASDLIHDHNNKFNVGGEFLREEQTRNPSGGTPAEEGVAIKKIKVETGDQCSEADISGLPKPLKININNTAELLTCGDGSAIYVTSKGKNDFEASEVTACADGRWFAFSASLDLVCILEKKTVPEHLMELSALDRPVFLRKILAELEDHGEVGMRISHHTMTAEDPNPKPEKALVFVLDEVKDEPEGQGQDGKSKKRKRKSAGFQPTAKNFGSRISINKVKSASKIVIGWRCRLESIDAGKKITPIRPVACLAGSLSVEDMNIRLM</sequence>
<dbReference type="Pfam" id="PF00145">
    <property type="entry name" value="DNA_methylase"/>
    <property type="match status" value="1"/>
</dbReference>
<dbReference type="InterPro" id="IPR057191">
    <property type="entry name" value="DUF7869"/>
</dbReference>
<gene>
    <name evidence="5" type="ORF">C1SCF055_LOCUS7393</name>
</gene>
<dbReference type="Pfam" id="PF25273">
    <property type="entry name" value="DUF7869"/>
    <property type="match status" value="1"/>
</dbReference>
<feature type="compositionally biased region" description="Acidic residues" evidence="3">
    <location>
        <begin position="1518"/>
        <end position="1528"/>
    </location>
</feature>
<dbReference type="InterPro" id="IPR001525">
    <property type="entry name" value="C5_MeTfrase"/>
</dbReference>
<evidence type="ECO:0000256" key="3">
    <source>
        <dbReference type="SAM" id="MobiDB-lite"/>
    </source>
</evidence>
<comment type="caution">
    <text evidence="5">The sequence shown here is derived from an EMBL/GenBank/DDBJ whole genome shotgun (WGS) entry which is preliminary data.</text>
</comment>
<dbReference type="PANTHER" id="PTHR33153:SF3">
    <property type="entry name" value="TRAFFICKING PROTEIN PARTICLE COMPLEX SUBUNIT 11 DOMAIN-CONTAINING PROTEIN"/>
    <property type="match status" value="1"/>
</dbReference>
<dbReference type="EMBL" id="CAMXCT030000486">
    <property type="protein sequence ID" value="CAL4766755.1"/>
    <property type="molecule type" value="Genomic_DNA"/>
</dbReference>
<evidence type="ECO:0000256" key="1">
    <source>
        <dbReference type="ARBA" id="ARBA00022603"/>
    </source>
</evidence>
<evidence type="ECO:0000256" key="2">
    <source>
        <dbReference type="ARBA" id="ARBA00022679"/>
    </source>
</evidence>
<keyword evidence="1" id="KW-0489">Methyltransferase</keyword>